<feature type="chain" id="PRO_5019365911" description="Thiol:disulfide interchange protein DsbD N-terminal domain-containing protein" evidence="1">
    <location>
        <begin position="21"/>
        <end position="226"/>
    </location>
</feature>
<dbReference type="OrthoDB" id="9783818at2"/>
<evidence type="ECO:0008006" key="4">
    <source>
        <dbReference type="Google" id="ProtNLM"/>
    </source>
</evidence>
<dbReference type="RefSeq" id="WP_118152682.1">
    <property type="nucleotide sequence ID" value="NZ_QWEY01000006.1"/>
</dbReference>
<gene>
    <name evidence="2" type="ORF">D1012_12525</name>
</gene>
<dbReference type="AlphaFoldDB" id="A0A411Z1M9"/>
<evidence type="ECO:0000313" key="2">
    <source>
        <dbReference type="EMBL" id="RGP36967.1"/>
    </source>
</evidence>
<sequence length="226" mass="24028">MRRGVVLGVIWALMPLMALAEPVTVSVTALLPEGVEAGPVSWSAVPLDLPEEADVLEAMIMTPEPVNGPWQVVLEPGEYLLSGFTEAELFEAKAVVTTQTTLIEVPVLAIEPAVALRCTEPRCDYTDSETGLRVTLPQGWAVETPYHADLGDGELAEEVSAVFFEDVEGDGGAVWFLNPVDWITGDTGPCRAVAQGNLCSFDLTPAAEAAFAVIAPSLQRVDPPAQ</sequence>
<protein>
    <recommendedName>
        <fullName evidence="4">Thiol:disulfide interchange protein DsbD N-terminal domain-containing protein</fullName>
    </recommendedName>
</protein>
<keyword evidence="3" id="KW-1185">Reference proteome</keyword>
<accession>A0A411Z1M9</accession>
<feature type="signal peptide" evidence="1">
    <location>
        <begin position="1"/>
        <end position="20"/>
    </location>
</feature>
<reference evidence="2 3" key="1">
    <citation type="submission" date="2018-08" db="EMBL/GenBank/DDBJ databases">
        <title>Flavobacterium tibetense sp. nov., isolated from a wetland YonghuCo on Tibetan Plateau.</title>
        <authorList>
            <person name="Phurbu D."/>
            <person name="Lu H."/>
            <person name="Xing P."/>
        </authorList>
    </citation>
    <scope>NUCLEOTIDE SEQUENCE [LARGE SCALE GENOMIC DNA]</scope>
    <source>
        <strain evidence="2 3">DJC</strain>
    </source>
</reference>
<dbReference type="Proteomes" id="UP000284547">
    <property type="component" value="Unassembled WGS sequence"/>
</dbReference>
<evidence type="ECO:0000256" key="1">
    <source>
        <dbReference type="SAM" id="SignalP"/>
    </source>
</evidence>
<evidence type="ECO:0000313" key="3">
    <source>
        <dbReference type="Proteomes" id="UP000284547"/>
    </source>
</evidence>
<proteinExistence type="predicted"/>
<organism evidence="2 3">
    <name type="scientific">Pseudotabrizicola alkalilacus</name>
    <dbReference type="NCBI Taxonomy" id="2305252"/>
    <lineage>
        <taxon>Bacteria</taxon>
        <taxon>Pseudomonadati</taxon>
        <taxon>Pseudomonadota</taxon>
        <taxon>Alphaproteobacteria</taxon>
        <taxon>Rhodobacterales</taxon>
        <taxon>Paracoccaceae</taxon>
        <taxon>Pseudotabrizicola</taxon>
    </lineage>
</organism>
<keyword evidence="1" id="KW-0732">Signal</keyword>
<comment type="caution">
    <text evidence="2">The sequence shown here is derived from an EMBL/GenBank/DDBJ whole genome shotgun (WGS) entry which is preliminary data.</text>
</comment>
<name>A0A411Z1M9_9RHOB</name>
<dbReference type="EMBL" id="QWEY01000006">
    <property type="protein sequence ID" value="RGP36967.1"/>
    <property type="molecule type" value="Genomic_DNA"/>
</dbReference>